<dbReference type="PANTHER" id="PTHR21174:SF0">
    <property type="entry name" value="HD PHOSPHOHYDROLASE FAMILY PROTEIN-RELATED"/>
    <property type="match status" value="1"/>
</dbReference>
<accession>A0ABS1BF74</accession>
<dbReference type="CDD" id="cd00077">
    <property type="entry name" value="HDc"/>
    <property type="match status" value="1"/>
</dbReference>
<evidence type="ECO:0008006" key="3">
    <source>
        <dbReference type="Google" id="ProtNLM"/>
    </source>
</evidence>
<gene>
    <name evidence="1" type="ORF">I5M32_00920</name>
</gene>
<dbReference type="Gene3D" id="1.10.3210.10">
    <property type="entry name" value="Hypothetical protein af1432"/>
    <property type="match status" value="1"/>
</dbReference>
<dbReference type="PANTHER" id="PTHR21174">
    <property type="match status" value="1"/>
</dbReference>
<proteinExistence type="predicted"/>
<sequence length="189" mass="22688">MLNKVEEFVSQHLRNNLSPKLYFHNYSHTKEVVFAVKEIKSHCFLNTQETEILTIAAWFHDCGYSVSYKGHENESCRIAVEFLKNNNFPNNLTFRVTDCILATKYPQQPKNILEDILCDADLFHFTRTDYERHHLSLRKEWEIYLNKKYTDQEWKQLNCDLLKNHHYFTKYGKNILEKFKAVNLKLMEC</sequence>
<dbReference type="InterPro" id="IPR009218">
    <property type="entry name" value="HD_phosphohydro"/>
</dbReference>
<evidence type="ECO:0000313" key="2">
    <source>
        <dbReference type="Proteomes" id="UP000660024"/>
    </source>
</evidence>
<protein>
    <recommendedName>
        <fullName evidence="3">HD domain-containing protein</fullName>
    </recommendedName>
</protein>
<evidence type="ECO:0000313" key="1">
    <source>
        <dbReference type="EMBL" id="MBK0381507.1"/>
    </source>
</evidence>
<organism evidence="1 2">
    <name type="scientific">Pedobacter segetis</name>
    <dbReference type="NCBI Taxonomy" id="2793069"/>
    <lineage>
        <taxon>Bacteria</taxon>
        <taxon>Pseudomonadati</taxon>
        <taxon>Bacteroidota</taxon>
        <taxon>Sphingobacteriia</taxon>
        <taxon>Sphingobacteriales</taxon>
        <taxon>Sphingobacteriaceae</taxon>
        <taxon>Pedobacter</taxon>
    </lineage>
</organism>
<reference evidence="1 2" key="1">
    <citation type="submission" date="2020-12" db="EMBL/GenBank/DDBJ databases">
        <title>Bacterial novel species Pedobacter sp. SD-b isolated from soil.</title>
        <authorList>
            <person name="Jung H.-Y."/>
        </authorList>
    </citation>
    <scope>NUCLEOTIDE SEQUENCE [LARGE SCALE GENOMIC DNA]</scope>
    <source>
        <strain evidence="1 2">SD-b</strain>
    </source>
</reference>
<name>A0ABS1BF74_9SPHI</name>
<comment type="caution">
    <text evidence="1">The sequence shown here is derived from an EMBL/GenBank/DDBJ whole genome shotgun (WGS) entry which is preliminary data.</text>
</comment>
<keyword evidence="2" id="KW-1185">Reference proteome</keyword>
<dbReference type="SUPFAM" id="SSF109604">
    <property type="entry name" value="HD-domain/PDEase-like"/>
    <property type="match status" value="1"/>
</dbReference>
<dbReference type="InterPro" id="IPR003607">
    <property type="entry name" value="HD/PDEase_dom"/>
</dbReference>
<dbReference type="EMBL" id="JAEHFY010000001">
    <property type="protein sequence ID" value="MBK0381507.1"/>
    <property type="molecule type" value="Genomic_DNA"/>
</dbReference>
<dbReference type="Proteomes" id="UP000660024">
    <property type="component" value="Unassembled WGS sequence"/>
</dbReference>